<keyword evidence="4" id="KW-1185">Reference proteome</keyword>
<evidence type="ECO:0000313" key="3">
    <source>
        <dbReference type="EMBL" id="MEA5405417.1"/>
    </source>
</evidence>
<organism evidence="3 4">
    <name type="scientific">Arcicella gelida</name>
    <dbReference type="NCBI Taxonomy" id="2984195"/>
    <lineage>
        <taxon>Bacteria</taxon>
        <taxon>Pseudomonadati</taxon>
        <taxon>Bacteroidota</taxon>
        <taxon>Cytophagia</taxon>
        <taxon>Cytophagales</taxon>
        <taxon>Flectobacillaceae</taxon>
        <taxon>Arcicella</taxon>
    </lineage>
</organism>
<gene>
    <name evidence="3" type="ORF">VB776_20935</name>
</gene>
<keyword evidence="2" id="KW-0812">Transmembrane</keyword>
<keyword evidence="1" id="KW-0175">Coiled coil</keyword>
<protein>
    <recommendedName>
        <fullName evidence="5">Outer membrane protein beta-barrel domain-containing protein</fullName>
    </recommendedName>
</protein>
<evidence type="ECO:0000256" key="2">
    <source>
        <dbReference type="SAM" id="Phobius"/>
    </source>
</evidence>
<keyword evidence="2" id="KW-0472">Membrane</keyword>
<feature type="transmembrane region" description="Helical" evidence="2">
    <location>
        <begin position="57"/>
        <end position="75"/>
    </location>
</feature>
<evidence type="ECO:0008006" key="5">
    <source>
        <dbReference type="Google" id="ProtNLM"/>
    </source>
</evidence>
<feature type="coiled-coil region" evidence="1">
    <location>
        <begin position="88"/>
        <end position="122"/>
    </location>
</feature>
<dbReference type="EMBL" id="JAYGIL010000035">
    <property type="protein sequence ID" value="MEA5405417.1"/>
    <property type="molecule type" value="Genomic_DNA"/>
</dbReference>
<evidence type="ECO:0000256" key="1">
    <source>
        <dbReference type="SAM" id="Coils"/>
    </source>
</evidence>
<reference evidence="3 4" key="1">
    <citation type="submission" date="2023-12" db="EMBL/GenBank/DDBJ databases">
        <title>Novel species of the genus Arcicella isolated from rivers.</title>
        <authorList>
            <person name="Lu H."/>
        </authorList>
    </citation>
    <scope>NUCLEOTIDE SEQUENCE [LARGE SCALE GENOMIC DNA]</scope>
    <source>
        <strain evidence="3 4">DC2W</strain>
    </source>
</reference>
<comment type="caution">
    <text evidence="3">The sequence shown here is derived from an EMBL/GenBank/DDBJ whole genome shotgun (WGS) entry which is preliminary data.</text>
</comment>
<dbReference type="Proteomes" id="UP001303899">
    <property type="component" value="Unassembled WGS sequence"/>
</dbReference>
<sequence>MSDKWWDMSDDELDDLFREASDKVQIPFDQSSLDKLKAKIDPKPVMAPATRFKNERWLLLLLLLCFVGAGIGYYFTKDKVSVKLTGSKNQKENLLNKQKQSIETVKENSEEVSSEKEKTTEKLITKENKNVQEKLSEQQSTKSIKLEEVEFTEKQVAKIEIEKSKTESGKLIQKQNNISFVKHKKAPKPIFNTNNITPNTQKAFEENALMNNHISKQTNKLSLLSSKPLKALKTNFPIVLPTFEETIDEPIKDPVIKNSRFGVRLAIAPDANAIENLGDFAFGKSAGILFEYNLTNRFVLQTGAIYTYKQYTTGIENYHAWAKNWSYRPVLPTSVAGDCKILDIPINIRYNVLMKPKNTWFVSAGVSSYLMLTEAYEYYYDTASIPAGFPKNVSWKRDDDYFISTLNLSFGFEKRINQHISIQAEPYLKTPLKEVGRGKVNLYSSGILFSLKYGF</sequence>
<evidence type="ECO:0000313" key="4">
    <source>
        <dbReference type="Proteomes" id="UP001303899"/>
    </source>
</evidence>
<dbReference type="RefSeq" id="WP_323698825.1">
    <property type="nucleotide sequence ID" value="NZ_JAYGIL010000035.1"/>
</dbReference>
<name>A0ABU5SAB0_9BACT</name>
<accession>A0ABU5SAB0</accession>
<keyword evidence="2" id="KW-1133">Transmembrane helix</keyword>
<proteinExistence type="predicted"/>